<feature type="domain" description="VWFA" evidence="1">
    <location>
        <begin position="77"/>
        <end position="178"/>
    </location>
</feature>
<accession>A0A067P4H1</accession>
<dbReference type="EMBL" id="KL198004">
    <property type="protein sequence ID" value="KDQ34145.1"/>
    <property type="molecule type" value="Genomic_DNA"/>
</dbReference>
<dbReference type="STRING" id="1137138.A0A067P4H1"/>
<dbReference type="HOGENOM" id="CLU_040578_2_1_1"/>
<dbReference type="Proteomes" id="UP000027073">
    <property type="component" value="Unassembled WGS sequence"/>
</dbReference>
<sequence length="191" mass="21144">MCEEDRWAHAQQAVEGIAEVAAQYDSDGIDLHFINSTQIGTRLTVRFVCNTQIGAKLGALLWEYIAKITTARKQAPSSRYSIKRMNLIVVTDGDTTDGDSDFDVLASVITGAAKRLKSDGWPPNQVGISFVQVGNADDAEKYLQHLDDDLSKQNEIPDMVDTTRYHPEQLDDALLSKILLGGISRVYDRDV</sequence>
<dbReference type="PANTHER" id="PTHR34706:SF1">
    <property type="entry name" value="VWFA DOMAIN-CONTAINING PROTEIN"/>
    <property type="match status" value="1"/>
</dbReference>
<proteinExistence type="predicted"/>
<evidence type="ECO:0000313" key="2">
    <source>
        <dbReference type="EMBL" id="KDQ34145.1"/>
    </source>
</evidence>
<dbReference type="SUPFAM" id="SSF53300">
    <property type="entry name" value="vWA-like"/>
    <property type="match status" value="1"/>
</dbReference>
<dbReference type="OrthoDB" id="2142040at2759"/>
<dbReference type="PROSITE" id="PS50234">
    <property type="entry name" value="VWFA"/>
    <property type="match status" value="1"/>
</dbReference>
<dbReference type="InParanoid" id="A0A067P4H1"/>
<name>A0A067P4H1_PLEO1</name>
<organism evidence="2 3">
    <name type="scientific">Pleurotus ostreatus (strain PC15)</name>
    <name type="common">Oyster mushroom</name>
    <dbReference type="NCBI Taxonomy" id="1137138"/>
    <lineage>
        <taxon>Eukaryota</taxon>
        <taxon>Fungi</taxon>
        <taxon>Dikarya</taxon>
        <taxon>Basidiomycota</taxon>
        <taxon>Agaricomycotina</taxon>
        <taxon>Agaricomycetes</taxon>
        <taxon>Agaricomycetidae</taxon>
        <taxon>Agaricales</taxon>
        <taxon>Pleurotineae</taxon>
        <taxon>Pleurotaceae</taxon>
        <taxon>Pleurotus</taxon>
    </lineage>
</organism>
<dbReference type="VEuPathDB" id="FungiDB:PLEOSDRAFT_1033638"/>
<gene>
    <name evidence="2" type="ORF">PLEOSDRAFT_1033638</name>
</gene>
<dbReference type="InterPro" id="IPR002035">
    <property type="entry name" value="VWF_A"/>
</dbReference>
<dbReference type="PANTHER" id="PTHR34706">
    <property type="entry name" value="SLR1338 PROTEIN"/>
    <property type="match status" value="1"/>
</dbReference>
<dbReference type="AlphaFoldDB" id="A0A067P4H1"/>
<reference evidence="3" key="1">
    <citation type="journal article" date="2014" name="Proc. Natl. Acad. Sci. U.S.A.">
        <title>Extensive sampling of basidiomycete genomes demonstrates inadequacy of the white-rot/brown-rot paradigm for wood decay fungi.</title>
        <authorList>
            <person name="Riley R."/>
            <person name="Salamov A.A."/>
            <person name="Brown D.W."/>
            <person name="Nagy L.G."/>
            <person name="Floudas D."/>
            <person name="Held B.W."/>
            <person name="Levasseur A."/>
            <person name="Lombard V."/>
            <person name="Morin E."/>
            <person name="Otillar R."/>
            <person name="Lindquist E.A."/>
            <person name="Sun H."/>
            <person name="LaButti K.M."/>
            <person name="Schmutz J."/>
            <person name="Jabbour D."/>
            <person name="Luo H."/>
            <person name="Baker S.E."/>
            <person name="Pisabarro A.G."/>
            <person name="Walton J.D."/>
            <person name="Blanchette R.A."/>
            <person name="Henrissat B."/>
            <person name="Martin F."/>
            <person name="Cullen D."/>
            <person name="Hibbett D.S."/>
            <person name="Grigoriev I.V."/>
        </authorList>
    </citation>
    <scope>NUCLEOTIDE SEQUENCE [LARGE SCALE GENOMIC DNA]</scope>
    <source>
        <strain evidence="3">PC15</strain>
    </source>
</reference>
<evidence type="ECO:0000313" key="3">
    <source>
        <dbReference type="Proteomes" id="UP000027073"/>
    </source>
</evidence>
<dbReference type="InterPro" id="IPR036465">
    <property type="entry name" value="vWFA_dom_sf"/>
</dbReference>
<protein>
    <recommendedName>
        <fullName evidence="1">VWFA domain-containing protein</fullName>
    </recommendedName>
</protein>
<evidence type="ECO:0000259" key="1">
    <source>
        <dbReference type="PROSITE" id="PS50234"/>
    </source>
</evidence>